<feature type="compositionally biased region" description="Basic and acidic residues" evidence="1">
    <location>
        <begin position="342"/>
        <end position="455"/>
    </location>
</feature>
<feature type="domain" description="ARHGAP20 PH" evidence="2">
    <location>
        <begin position="472"/>
        <end position="547"/>
    </location>
</feature>
<evidence type="ECO:0000256" key="1">
    <source>
        <dbReference type="SAM" id="MobiDB-lite"/>
    </source>
</evidence>
<dbReference type="InterPro" id="IPR011993">
    <property type="entry name" value="PH-like_dom_sf"/>
</dbReference>
<organism evidence="3">
    <name type="scientific">Cyprideis torosa</name>
    <dbReference type="NCBI Taxonomy" id="163714"/>
    <lineage>
        <taxon>Eukaryota</taxon>
        <taxon>Metazoa</taxon>
        <taxon>Ecdysozoa</taxon>
        <taxon>Arthropoda</taxon>
        <taxon>Crustacea</taxon>
        <taxon>Oligostraca</taxon>
        <taxon>Ostracoda</taxon>
        <taxon>Podocopa</taxon>
        <taxon>Podocopida</taxon>
        <taxon>Cytherocopina</taxon>
        <taxon>Cytheroidea</taxon>
        <taxon>Cytherideidae</taxon>
        <taxon>Cyprideis</taxon>
    </lineage>
</organism>
<dbReference type="EMBL" id="OB660620">
    <property type="protein sequence ID" value="CAD7225637.1"/>
    <property type="molecule type" value="Genomic_DNA"/>
</dbReference>
<name>A0A7R8W7A0_9CRUS</name>
<dbReference type="AlphaFoldDB" id="A0A7R8W7A0"/>
<reference evidence="3" key="1">
    <citation type="submission" date="2020-11" db="EMBL/GenBank/DDBJ databases">
        <authorList>
            <person name="Tran Van P."/>
        </authorList>
    </citation>
    <scope>NUCLEOTIDE SEQUENCE</scope>
</reference>
<dbReference type="PANTHER" id="PTHR23179">
    <property type="entry name" value="T-CELL ACTIVATION RHO GTPASE ACTIVATING PROTEIN-RELATED"/>
    <property type="match status" value="1"/>
</dbReference>
<evidence type="ECO:0000313" key="3">
    <source>
        <dbReference type="EMBL" id="CAD7225637.1"/>
    </source>
</evidence>
<sequence length="696" mass="75906">MYLETDLDRVQGLFPSDELHLCDDDPVQAGNLTPPSQHGSNTALVFDPIPNVVVKPREQWEGGGGGPKLQRGVVKSPKPKSPLCDGVRQGIVLALATVGLNRDGKLRSCRSDMSSSARSSAAGKGSFQVPFRERLYHWRRKMNMVILCCCTYTATTLAATPRHTRQPETFQGEQFPFPTRRMVLRLESPSTALLLKSHPFGRELSCLVCSTPGVVVAQPPFLLRSDPNDQACGSVPQPLVRWFSHVGMPAVVSECSVVSEEYSEVMKSLRRKRSSRSGRLQRVLSAKGRSSSAGRNGTNGAGGVASKENHASPHHPLYSSPIPPPHRSLLLDAPVQMTIESVKGESSDRCDQKSVKGESSERCNQESVKGESSDRCDQKSVKGESSERCNQESVKGESSDRCDQKSVKGESSERCNQESVKGENSERCDQKSVKGESSERCDQKSVKGESSERCNQESVKASDVIRNPSKEKAGPQSQERHFFLFSDLLVVAKPKAGNQFRLKEMVLMANVWLSLEGAAEVIEVSRPRETSFVIGWPTKNAVVTFTVTTAGNFCFGPVLRQSQGVGLSLGLAQPPSHLPLLGWDPSTCIARREFGSVLTRWSAVLDSISAYASVGRVPSKLIRTRDHSKISGTLGPFQRRVDFVMEKLSALWILSICRPPTLLSSEVVGERSGDPVVGERSDGCQWLVSGPMVASG</sequence>
<dbReference type="InterPro" id="IPR047887">
    <property type="entry name" value="ARHGAP20_PH"/>
</dbReference>
<feature type="region of interest" description="Disordered" evidence="1">
    <location>
        <begin position="56"/>
        <end position="81"/>
    </location>
</feature>
<dbReference type="OrthoDB" id="27389at2759"/>
<proteinExistence type="predicted"/>
<feature type="region of interest" description="Disordered" evidence="1">
    <location>
        <begin position="269"/>
        <end position="476"/>
    </location>
</feature>
<evidence type="ECO:0000259" key="2">
    <source>
        <dbReference type="Pfam" id="PF22286"/>
    </source>
</evidence>
<dbReference type="Pfam" id="PF22286">
    <property type="entry name" value="RHG20_PH"/>
    <property type="match status" value="1"/>
</dbReference>
<dbReference type="GO" id="GO:0005096">
    <property type="term" value="F:GTPase activator activity"/>
    <property type="evidence" value="ECO:0007669"/>
    <property type="project" value="TreeGrafter"/>
</dbReference>
<dbReference type="SUPFAM" id="SSF50729">
    <property type="entry name" value="PH domain-like"/>
    <property type="match status" value="1"/>
</dbReference>
<protein>
    <recommendedName>
        <fullName evidence="2">ARHGAP20 PH domain-containing protein</fullName>
    </recommendedName>
</protein>
<accession>A0A7R8W7A0</accession>
<dbReference type="PANTHER" id="PTHR23179:SF3">
    <property type="entry name" value="RHO GTPASE-ACTIVATING PROTEIN 20"/>
    <property type="match status" value="1"/>
</dbReference>
<dbReference type="Gene3D" id="2.30.29.30">
    <property type="entry name" value="Pleckstrin-homology domain (PH domain)/Phosphotyrosine-binding domain (PTB)"/>
    <property type="match status" value="1"/>
</dbReference>
<gene>
    <name evidence="3" type="ORF">CTOB1V02_LOCUS3572</name>
</gene>